<dbReference type="InterPro" id="IPR020288">
    <property type="entry name" value="Sheath_initiator"/>
</dbReference>
<sequence>MIPGVNGILTEDLEVESLPSKNYMMHIDRNRISGFCDKQDAVKQAIYKILNTERYQYIIYSWNYGIQLSDLYGEPVTYVCPELERRIIDALSVDDRILSCEGFDFDISQKGIVVVTFKANTIYGDVDVEKVVNI</sequence>
<dbReference type="Pfam" id="PF10934">
    <property type="entry name" value="Sheath_initiator"/>
    <property type="match status" value="1"/>
</dbReference>
<accession>A0A8S5LCL7</accession>
<protein>
    <recommendedName>
        <fullName evidence="2">DUF2634 domain-containing protein</fullName>
    </recommendedName>
</protein>
<evidence type="ECO:0000313" key="1">
    <source>
        <dbReference type="EMBL" id="DAD67611.1"/>
    </source>
</evidence>
<organism evidence="1">
    <name type="scientific">Siphoviridae sp. ctYKh4</name>
    <dbReference type="NCBI Taxonomy" id="2823586"/>
    <lineage>
        <taxon>Viruses</taxon>
        <taxon>Duplodnaviria</taxon>
        <taxon>Heunggongvirae</taxon>
        <taxon>Uroviricota</taxon>
        <taxon>Caudoviricetes</taxon>
    </lineage>
</organism>
<reference evidence="1" key="1">
    <citation type="journal article" date="2021" name="Proc. Natl. Acad. Sci. U.S.A.">
        <title>A Catalog of Tens of Thousands of Viruses from Human Metagenomes Reveals Hidden Associations with Chronic Diseases.</title>
        <authorList>
            <person name="Tisza M.J."/>
            <person name="Buck C.B."/>
        </authorList>
    </citation>
    <scope>NUCLEOTIDE SEQUENCE</scope>
    <source>
        <strain evidence="1">CtYKh4</strain>
    </source>
</reference>
<dbReference type="SUPFAM" id="SSF160719">
    <property type="entry name" value="gpW/gp25-like"/>
    <property type="match status" value="1"/>
</dbReference>
<evidence type="ECO:0008006" key="2">
    <source>
        <dbReference type="Google" id="ProtNLM"/>
    </source>
</evidence>
<dbReference type="Gene3D" id="3.10.450.40">
    <property type="match status" value="1"/>
</dbReference>
<name>A0A8S5LCL7_9CAUD</name>
<dbReference type="EMBL" id="BK014682">
    <property type="protein sequence ID" value="DAD67611.1"/>
    <property type="molecule type" value="Genomic_DNA"/>
</dbReference>
<proteinExistence type="predicted"/>